<name>A0A0F9KK09_9ZZZZ</name>
<proteinExistence type="predicted"/>
<organism evidence="1">
    <name type="scientific">marine sediment metagenome</name>
    <dbReference type="NCBI Taxonomy" id="412755"/>
    <lineage>
        <taxon>unclassified sequences</taxon>
        <taxon>metagenomes</taxon>
        <taxon>ecological metagenomes</taxon>
    </lineage>
</organism>
<gene>
    <name evidence="1" type="ORF">LCGC14_1321310</name>
</gene>
<evidence type="ECO:0000313" key="1">
    <source>
        <dbReference type="EMBL" id="KKM82263.1"/>
    </source>
</evidence>
<comment type="caution">
    <text evidence="1">The sequence shown here is derived from an EMBL/GenBank/DDBJ whole genome shotgun (WGS) entry which is preliminary data.</text>
</comment>
<accession>A0A0F9KK09</accession>
<dbReference type="EMBL" id="LAZR01007888">
    <property type="protein sequence ID" value="KKM82263.1"/>
    <property type="molecule type" value="Genomic_DNA"/>
</dbReference>
<sequence length="82" mass="9366">MRNFAILTLFVLSLAFNGMGCLKLPPQEATKQNLRNWELFARFHNRYLDADAALPENSKRLRKQALDDSVSLARKLTGESNE</sequence>
<dbReference type="AlphaFoldDB" id="A0A0F9KK09"/>
<protein>
    <submittedName>
        <fullName evidence="1">Uncharacterized protein</fullName>
    </submittedName>
</protein>
<reference evidence="1" key="1">
    <citation type="journal article" date="2015" name="Nature">
        <title>Complex archaea that bridge the gap between prokaryotes and eukaryotes.</title>
        <authorList>
            <person name="Spang A."/>
            <person name="Saw J.H."/>
            <person name="Jorgensen S.L."/>
            <person name="Zaremba-Niedzwiedzka K."/>
            <person name="Martijn J."/>
            <person name="Lind A.E."/>
            <person name="van Eijk R."/>
            <person name="Schleper C."/>
            <person name="Guy L."/>
            <person name="Ettema T.J."/>
        </authorList>
    </citation>
    <scope>NUCLEOTIDE SEQUENCE</scope>
</reference>